<dbReference type="CDD" id="cd03784">
    <property type="entry name" value="GT1_Gtf-like"/>
    <property type="match status" value="1"/>
</dbReference>
<comment type="caution">
    <text evidence="5">The sequence shown here is derived from an EMBL/GenBank/DDBJ whole genome shotgun (WGS) entry which is preliminary data.</text>
</comment>
<dbReference type="Pfam" id="PF06722">
    <property type="entry name" value="EryCIII-like_C"/>
    <property type="match status" value="1"/>
</dbReference>
<proteinExistence type="predicted"/>
<dbReference type="InterPro" id="IPR010610">
    <property type="entry name" value="EryCIII-like_C"/>
</dbReference>
<dbReference type="GO" id="GO:0016758">
    <property type="term" value="F:hexosyltransferase activity"/>
    <property type="evidence" value="ECO:0007669"/>
    <property type="project" value="InterPro"/>
</dbReference>
<dbReference type="FunFam" id="3.40.50.2000:FF:000009">
    <property type="entry name" value="Sterol 3-beta-glucosyltransferase UGT80A2"/>
    <property type="match status" value="1"/>
</dbReference>
<sequence>MPALRGTPATPVAPGMRGIPVHGGHPRPARPEAACPHSPDRTRPHPTRRRADRPMTKILITAAGSYGDIAPYTGLGARLRAAGHEVALATHDSYAALVRAAGLEFRRLPADPRTRPAATADTAEPGRPPGPGGNRDLMRQAAAFIKELGGGLADAAREDTGLLLLSATTAPLGHHLAEARGIPFLDLPLVPGAPTGDFAPVVSGGRSLGRWGNRAAGRLSLRIVDRLYADATRELRARLGLPPATPRTVRRRAETSGRPVLHGFSEVLVPRPTDWRPGLDVVGNWWPWHAPDDRLPPVVEDFLAAGPPPVFLGFGSMAGGEGERLSTLAAAALRRAKVRGILQSGWAGLSVGHTSADADLLTIGEVPHALLFPRMAAVVHHCGAGTAAAGVRAGVPTIPVPVTADQPFWAARLASLGVATAPIPFKELSGDRAVARLSQAITQATAAPARRDHARAAAHRLAAEDGAGEVLKAVERLAETAHPAG</sequence>
<dbReference type="Pfam" id="PF03033">
    <property type="entry name" value="Glyco_transf_28"/>
    <property type="match status" value="1"/>
</dbReference>
<evidence type="ECO:0000259" key="3">
    <source>
        <dbReference type="Pfam" id="PF03033"/>
    </source>
</evidence>
<keyword evidence="1 5" id="KW-0808">Transferase</keyword>
<feature type="domain" description="Erythromycin biosynthesis protein CIII-like C-terminal" evidence="4">
    <location>
        <begin position="362"/>
        <end position="476"/>
    </location>
</feature>
<name>A0A0P4R9F9_9ACTN</name>
<dbReference type="AlphaFoldDB" id="A0A0P4R9F9"/>
<dbReference type="GO" id="GO:0008194">
    <property type="term" value="F:UDP-glycosyltransferase activity"/>
    <property type="evidence" value="ECO:0007669"/>
    <property type="project" value="InterPro"/>
</dbReference>
<feature type="compositionally biased region" description="Low complexity" evidence="2">
    <location>
        <begin position="115"/>
        <end position="125"/>
    </location>
</feature>
<feature type="domain" description="Glycosyltransferase family 28 N-terminal" evidence="3">
    <location>
        <begin position="58"/>
        <end position="118"/>
    </location>
</feature>
<dbReference type="Proteomes" id="UP000048965">
    <property type="component" value="Unassembled WGS sequence"/>
</dbReference>
<dbReference type="GO" id="GO:0033072">
    <property type="term" value="P:vancomycin biosynthetic process"/>
    <property type="evidence" value="ECO:0007669"/>
    <property type="project" value="UniProtKB-ARBA"/>
</dbReference>
<dbReference type="SUPFAM" id="SSF53756">
    <property type="entry name" value="UDP-Glycosyltransferase/glycogen phosphorylase"/>
    <property type="match status" value="1"/>
</dbReference>
<evidence type="ECO:0000256" key="2">
    <source>
        <dbReference type="SAM" id="MobiDB-lite"/>
    </source>
</evidence>
<dbReference type="PANTHER" id="PTHR48050:SF13">
    <property type="entry name" value="STEROL 3-BETA-GLUCOSYLTRANSFERASE UGT80A2"/>
    <property type="match status" value="1"/>
</dbReference>
<dbReference type="EMBL" id="BBNO01000005">
    <property type="protein sequence ID" value="GAO09640.1"/>
    <property type="molecule type" value="Genomic_DNA"/>
</dbReference>
<evidence type="ECO:0000313" key="5">
    <source>
        <dbReference type="EMBL" id="GAO09640.1"/>
    </source>
</evidence>
<evidence type="ECO:0000256" key="1">
    <source>
        <dbReference type="ARBA" id="ARBA00022679"/>
    </source>
</evidence>
<dbReference type="GO" id="GO:0005975">
    <property type="term" value="P:carbohydrate metabolic process"/>
    <property type="evidence" value="ECO:0007669"/>
    <property type="project" value="InterPro"/>
</dbReference>
<reference evidence="5 6" key="2">
    <citation type="journal article" date="2015" name="Stand. Genomic Sci.">
        <title>Draft genome sequence of marine-derived Streptomyces sp. TP-A0598, a producer of anti-MRSA antibiotic lydicamycins.</title>
        <authorList>
            <person name="Komaki H."/>
            <person name="Ichikawa N."/>
            <person name="Hosoyama A."/>
            <person name="Fujita N."/>
            <person name="Igarashi Y."/>
        </authorList>
    </citation>
    <scope>NUCLEOTIDE SEQUENCE [LARGE SCALE GENOMIC DNA]</scope>
    <source>
        <strain evidence="5 6">NBRC 110027</strain>
    </source>
</reference>
<protein>
    <submittedName>
        <fullName evidence="5">Putative glycosyltransferase</fullName>
    </submittedName>
</protein>
<reference evidence="6" key="1">
    <citation type="submission" date="2014-09" db="EMBL/GenBank/DDBJ databases">
        <title>Whole genome shotgun sequence of Streptomyces sp. NBRC 110027.</title>
        <authorList>
            <person name="Komaki H."/>
            <person name="Ichikawa N."/>
            <person name="Katano-Makiyama Y."/>
            <person name="Hosoyama A."/>
            <person name="Hashimoto M."/>
            <person name="Uohara A."/>
            <person name="Kitahashi Y."/>
            <person name="Ohji S."/>
            <person name="Kimura A."/>
            <person name="Yamazoe A."/>
            <person name="Igarashi Y."/>
            <person name="Fujita N."/>
        </authorList>
    </citation>
    <scope>NUCLEOTIDE SEQUENCE [LARGE SCALE GENOMIC DNA]</scope>
    <source>
        <strain evidence="6">NBRC 110027</strain>
    </source>
</reference>
<feature type="region of interest" description="Disordered" evidence="2">
    <location>
        <begin position="1"/>
        <end position="52"/>
    </location>
</feature>
<dbReference type="InterPro" id="IPR050426">
    <property type="entry name" value="Glycosyltransferase_28"/>
</dbReference>
<gene>
    <name evidence="5" type="ORF">TPA0598_05_03620</name>
</gene>
<dbReference type="PANTHER" id="PTHR48050">
    <property type="entry name" value="STEROL 3-BETA-GLUCOSYLTRANSFERASE"/>
    <property type="match status" value="1"/>
</dbReference>
<dbReference type="InterPro" id="IPR002213">
    <property type="entry name" value="UDP_glucos_trans"/>
</dbReference>
<evidence type="ECO:0000259" key="4">
    <source>
        <dbReference type="Pfam" id="PF06722"/>
    </source>
</evidence>
<organism evidence="5 6">
    <name type="scientific">Streptomyces lydicamycinicus</name>
    <dbReference type="NCBI Taxonomy" id="1546107"/>
    <lineage>
        <taxon>Bacteria</taxon>
        <taxon>Bacillati</taxon>
        <taxon>Actinomycetota</taxon>
        <taxon>Actinomycetes</taxon>
        <taxon>Kitasatosporales</taxon>
        <taxon>Streptomycetaceae</taxon>
        <taxon>Streptomyces</taxon>
    </lineage>
</organism>
<keyword evidence="6" id="KW-1185">Reference proteome</keyword>
<evidence type="ECO:0000313" key="6">
    <source>
        <dbReference type="Proteomes" id="UP000048965"/>
    </source>
</evidence>
<dbReference type="InterPro" id="IPR004276">
    <property type="entry name" value="GlycoTrans_28_N"/>
</dbReference>
<feature type="region of interest" description="Disordered" evidence="2">
    <location>
        <begin position="109"/>
        <end position="135"/>
    </location>
</feature>
<accession>A0A0P4R9F9</accession>
<dbReference type="Gene3D" id="3.40.50.2000">
    <property type="entry name" value="Glycogen Phosphorylase B"/>
    <property type="match status" value="2"/>
</dbReference>